<evidence type="ECO:0000256" key="6">
    <source>
        <dbReference type="SAM" id="MobiDB-lite"/>
    </source>
</evidence>
<evidence type="ECO:0000313" key="7">
    <source>
        <dbReference type="EMBL" id="KEF52758.1"/>
    </source>
</evidence>
<dbReference type="AlphaFoldDB" id="A0A072P0I4"/>
<reference evidence="7 8" key="1">
    <citation type="submission" date="2013-03" db="EMBL/GenBank/DDBJ databases">
        <title>The Genome Sequence of Exophiala aquamarina CBS 119918.</title>
        <authorList>
            <consortium name="The Broad Institute Genomics Platform"/>
            <person name="Cuomo C."/>
            <person name="de Hoog S."/>
            <person name="Gorbushina A."/>
            <person name="Walker B."/>
            <person name="Young S.K."/>
            <person name="Zeng Q."/>
            <person name="Gargeya S."/>
            <person name="Fitzgerald M."/>
            <person name="Haas B."/>
            <person name="Abouelleil A."/>
            <person name="Allen A.W."/>
            <person name="Alvarado L."/>
            <person name="Arachchi H.M."/>
            <person name="Berlin A.M."/>
            <person name="Chapman S.B."/>
            <person name="Gainer-Dewar J."/>
            <person name="Goldberg J."/>
            <person name="Griggs A."/>
            <person name="Gujja S."/>
            <person name="Hansen M."/>
            <person name="Howarth C."/>
            <person name="Imamovic A."/>
            <person name="Ireland A."/>
            <person name="Larimer J."/>
            <person name="McCowan C."/>
            <person name="Murphy C."/>
            <person name="Pearson M."/>
            <person name="Poon T.W."/>
            <person name="Priest M."/>
            <person name="Roberts A."/>
            <person name="Saif S."/>
            <person name="Shea T."/>
            <person name="Sisk P."/>
            <person name="Sykes S."/>
            <person name="Wortman J."/>
            <person name="Nusbaum C."/>
            <person name="Birren B."/>
        </authorList>
    </citation>
    <scope>NUCLEOTIDE SEQUENCE [LARGE SCALE GENOMIC DNA]</scope>
    <source>
        <strain evidence="7 8">CBS 119918</strain>
    </source>
</reference>
<evidence type="ECO:0000313" key="8">
    <source>
        <dbReference type="Proteomes" id="UP000027920"/>
    </source>
</evidence>
<feature type="compositionally biased region" description="Acidic residues" evidence="6">
    <location>
        <begin position="1"/>
        <end position="10"/>
    </location>
</feature>
<comment type="caution">
    <text evidence="7">The sequence shown here is derived from an EMBL/GenBank/DDBJ whole genome shotgun (WGS) entry which is preliminary data.</text>
</comment>
<comment type="similarity">
    <text evidence="2">Belongs to the FAD-binding monooxygenase family.</text>
</comment>
<dbReference type="RefSeq" id="XP_013255348.1">
    <property type="nucleotide sequence ID" value="XM_013399894.1"/>
</dbReference>
<sequence>MGDSGMEDAGNETNHKGHLPLDPKQKPPGHIGSNKEGISYHSSTKRPAFSSEWVNKAPSGYTISENMLGEPPISDEPFRILCLGAGASGIDFLHHAVTLDAFKGLNVEIRCYEKNRDIGGTWLENRYPGCACDIPSVSYQFPWKPKTDWTSFYSGSREIWQYMRDIVDEEDLVKFIQLDTEVTSAVWSEDRSRWVIKSRRGDETAEMEEDFHFFVNASGFLNSWKWPDVPGLHDFKGKLYHTASYDDTVDLKGKRVAVIGCGSSGVQTVASIYKDVDKLYHWVRSPIWVTAGYGSKFASENGENFDYSEEQKVRWATDKAEYLKYRKMVERELNVRFKFILRNTKEAQEALEFSYAEMAKRLSYNDELISRIIPTNFNVGCRRPTPGTGYLEALAGPETKVFFETLHSVTAHGFKQSSMELEIEVDVIICATGFDTSFRPRFPIIGLDGAEVGELWRDHALGYASTGVPGIPNYFTYFGPYGPVAQGSLLPVATALSQNLMSIIKKMRVEHIRRLSPKSGVVADFGEHAITFHKRTAWTDPCRSWFKQGRVDANPILWPGTRLHYLEVLSTPRFEDYEIEYISGNRWGWLGNGFTFMEFNGGDVTYYLGEETEDEKRERLQEVDS</sequence>
<dbReference type="VEuPathDB" id="FungiDB:A1O9_11175"/>
<keyword evidence="5" id="KW-0560">Oxidoreductase</keyword>
<dbReference type="PANTHER" id="PTHR42877">
    <property type="entry name" value="L-ORNITHINE N(5)-MONOOXYGENASE-RELATED"/>
    <property type="match status" value="1"/>
</dbReference>
<feature type="compositionally biased region" description="Basic and acidic residues" evidence="6">
    <location>
        <begin position="13"/>
        <end position="25"/>
    </location>
</feature>
<dbReference type="GeneID" id="25286075"/>
<dbReference type="PANTHER" id="PTHR42877:SF7">
    <property type="entry name" value="FLAVIN-BINDING MONOOXYGENASE-RELATED"/>
    <property type="match status" value="1"/>
</dbReference>
<dbReference type="GO" id="GO:0050660">
    <property type="term" value="F:flavin adenine dinucleotide binding"/>
    <property type="evidence" value="ECO:0007669"/>
    <property type="project" value="InterPro"/>
</dbReference>
<dbReference type="GO" id="GO:0050661">
    <property type="term" value="F:NADP binding"/>
    <property type="evidence" value="ECO:0007669"/>
    <property type="project" value="InterPro"/>
</dbReference>
<protein>
    <submittedName>
        <fullName evidence="7">Uncharacterized protein</fullName>
    </submittedName>
</protein>
<evidence type="ECO:0000256" key="3">
    <source>
        <dbReference type="ARBA" id="ARBA00022630"/>
    </source>
</evidence>
<dbReference type="InterPro" id="IPR036188">
    <property type="entry name" value="FAD/NAD-bd_sf"/>
</dbReference>
<keyword evidence="3" id="KW-0285">Flavoprotein</keyword>
<dbReference type="HOGENOM" id="CLU_006937_6_1_1"/>
<evidence type="ECO:0000256" key="2">
    <source>
        <dbReference type="ARBA" id="ARBA00010139"/>
    </source>
</evidence>
<evidence type="ECO:0000256" key="5">
    <source>
        <dbReference type="ARBA" id="ARBA00023002"/>
    </source>
</evidence>
<proteinExistence type="inferred from homology"/>
<evidence type="ECO:0000256" key="1">
    <source>
        <dbReference type="ARBA" id="ARBA00001974"/>
    </source>
</evidence>
<dbReference type="Pfam" id="PF00743">
    <property type="entry name" value="FMO-like"/>
    <property type="match status" value="1"/>
</dbReference>
<organism evidence="7 8">
    <name type="scientific">Exophiala aquamarina CBS 119918</name>
    <dbReference type="NCBI Taxonomy" id="1182545"/>
    <lineage>
        <taxon>Eukaryota</taxon>
        <taxon>Fungi</taxon>
        <taxon>Dikarya</taxon>
        <taxon>Ascomycota</taxon>
        <taxon>Pezizomycotina</taxon>
        <taxon>Eurotiomycetes</taxon>
        <taxon>Chaetothyriomycetidae</taxon>
        <taxon>Chaetothyriales</taxon>
        <taxon>Herpotrichiellaceae</taxon>
        <taxon>Exophiala</taxon>
    </lineage>
</organism>
<keyword evidence="4" id="KW-0274">FAD</keyword>
<gene>
    <name evidence="7" type="ORF">A1O9_11175</name>
</gene>
<comment type="cofactor">
    <cofactor evidence="1">
        <name>FAD</name>
        <dbReference type="ChEBI" id="CHEBI:57692"/>
    </cofactor>
</comment>
<evidence type="ECO:0000256" key="4">
    <source>
        <dbReference type="ARBA" id="ARBA00022827"/>
    </source>
</evidence>
<dbReference type="GO" id="GO:0004499">
    <property type="term" value="F:N,N-dimethylaniline monooxygenase activity"/>
    <property type="evidence" value="ECO:0007669"/>
    <property type="project" value="InterPro"/>
</dbReference>
<feature type="region of interest" description="Disordered" evidence="6">
    <location>
        <begin position="1"/>
        <end position="44"/>
    </location>
</feature>
<name>A0A072P0I4_9EURO</name>
<dbReference type="InterPro" id="IPR051209">
    <property type="entry name" value="FAD-bind_Monooxygenase_sf"/>
</dbReference>
<dbReference type="Gene3D" id="3.50.50.60">
    <property type="entry name" value="FAD/NAD(P)-binding domain"/>
    <property type="match status" value="2"/>
</dbReference>
<dbReference type="SUPFAM" id="SSF51905">
    <property type="entry name" value="FAD/NAD(P)-binding domain"/>
    <property type="match status" value="3"/>
</dbReference>
<keyword evidence="8" id="KW-1185">Reference proteome</keyword>
<dbReference type="OrthoDB" id="74360at2759"/>
<dbReference type="Proteomes" id="UP000027920">
    <property type="component" value="Unassembled WGS sequence"/>
</dbReference>
<dbReference type="EMBL" id="AMGV01000016">
    <property type="protein sequence ID" value="KEF52758.1"/>
    <property type="molecule type" value="Genomic_DNA"/>
</dbReference>
<accession>A0A072P0I4</accession>
<dbReference type="InterPro" id="IPR020946">
    <property type="entry name" value="Flavin_mOase-like"/>
</dbReference>